<dbReference type="Gene3D" id="1.10.630.10">
    <property type="entry name" value="Cytochrome P450"/>
    <property type="match status" value="1"/>
</dbReference>
<dbReference type="Proteomes" id="UP001221142">
    <property type="component" value="Unassembled WGS sequence"/>
</dbReference>
<dbReference type="InterPro" id="IPR036396">
    <property type="entry name" value="Cyt_P450_sf"/>
</dbReference>
<dbReference type="AlphaFoldDB" id="A0AAD7C1V4"/>
<dbReference type="GO" id="GO:0005506">
    <property type="term" value="F:iron ion binding"/>
    <property type="evidence" value="ECO:0007669"/>
    <property type="project" value="InterPro"/>
</dbReference>
<reference evidence="1" key="1">
    <citation type="submission" date="2023-03" db="EMBL/GenBank/DDBJ databases">
        <title>Massive genome expansion in bonnet fungi (Mycena s.s.) driven by repeated elements and novel gene families across ecological guilds.</title>
        <authorList>
            <consortium name="Lawrence Berkeley National Laboratory"/>
            <person name="Harder C.B."/>
            <person name="Miyauchi S."/>
            <person name="Viragh M."/>
            <person name="Kuo A."/>
            <person name="Thoen E."/>
            <person name="Andreopoulos B."/>
            <person name="Lu D."/>
            <person name="Skrede I."/>
            <person name="Drula E."/>
            <person name="Henrissat B."/>
            <person name="Morin E."/>
            <person name="Kohler A."/>
            <person name="Barry K."/>
            <person name="LaButti K."/>
            <person name="Morin E."/>
            <person name="Salamov A."/>
            <person name="Lipzen A."/>
            <person name="Mereny Z."/>
            <person name="Hegedus B."/>
            <person name="Baldrian P."/>
            <person name="Stursova M."/>
            <person name="Weitz H."/>
            <person name="Taylor A."/>
            <person name="Grigoriev I.V."/>
            <person name="Nagy L.G."/>
            <person name="Martin F."/>
            <person name="Kauserud H."/>
        </authorList>
    </citation>
    <scope>NUCLEOTIDE SEQUENCE</scope>
    <source>
        <strain evidence="1">9284</strain>
    </source>
</reference>
<protein>
    <submittedName>
        <fullName evidence="1">Uncharacterized protein</fullName>
    </submittedName>
</protein>
<comment type="caution">
    <text evidence="1">The sequence shown here is derived from an EMBL/GenBank/DDBJ whole genome shotgun (WGS) entry which is preliminary data.</text>
</comment>
<keyword evidence="2" id="KW-1185">Reference proteome</keyword>
<gene>
    <name evidence="1" type="ORF">FB45DRAFT_743650</name>
</gene>
<dbReference type="GO" id="GO:0016705">
    <property type="term" value="F:oxidoreductase activity, acting on paired donors, with incorporation or reduction of molecular oxygen"/>
    <property type="evidence" value="ECO:0007669"/>
    <property type="project" value="InterPro"/>
</dbReference>
<evidence type="ECO:0000313" key="2">
    <source>
        <dbReference type="Proteomes" id="UP001221142"/>
    </source>
</evidence>
<dbReference type="GO" id="GO:0020037">
    <property type="term" value="F:heme binding"/>
    <property type="evidence" value="ECO:0007669"/>
    <property type="project" value="InterPro"/>
</dbReference>
<sequence>GNMLQLLLSYRYGDYEFRWQKLYGALYRVKGCFGEDRLVVSDPMALQFMVNNANKFGHSPMNSHAFVEFLFGKKNIMSVKGDDISSIDILEMCKY</sequence>
<accession>A0AAD7C1V4</accession>
<proteinExistence type="predicted"/>
<organism evidence="1 2">
    <name type="scientific">Roridomyces roridus</name>
    <dbReference type="NCBI Taxonomy" id="1738132"/>
    <lineage>
        <taxon>Eukaryota</taxon>
        <taxon>Fungi</taxon>
        <taxon>Dikarya</taxon>
        <taxon>Basidiomycota</taxon>
        <taxon>Agaricomycotina</taxon>
        <taxon>Agaricomycetes</taxon>
        <taxon>Agaricomycetidae</taxon>
        <taxon>Agaricales</taxon>
        <taxon>Marasmiineae</taxon>
        <taxon>Mycenaceae</taxon>
        <taxon>Roridomyces</taxon>
    </lineage>
</organism>
<feature type="non-terminal residue" evidence="1">
    <location>
        <position position="95"/>
    </location>
</feature>
<dbReference type="GO" id="GO:0004497">
    <property type="term" value="F:monooxygenase activity"/>
    <property type="evidence" value="ECO:0007669"/>
    <property type="project" value="InterPro"/>
</dbReference>
<evidence type="ECO:0000313" key="1">
    <source>
        <dbReference type="EMBL" id="KAJ7635205.1"/>
    </source>
</evidence>
<dbReference type="EMBL" id="JARKIF010000007">
    <property type="protein sequence ID" value="KAJ7635205.1"/>
    <property type="molecule type" value="Genomic_DNA"/>
</dbReference>
<name>A0AAD7C1V4_9AGAR</name>